<dbReference type="AlphaFoldDB" id="W6ZQ33"/>
<dbReference type="EMBL" id="KI963930">
    <property type="protein sequence ID" value="EUC49599.1"/>
    <property type="molecule type" value="Genomic_DNA"/>
</dbReference>
<organism evidence="1 2">
    <name type="scientific">Bipolaris oryzae ATCC 44560</name>
    <dbReference type="NCBI Taxonomy" id="930090"/>
    <lineage>
        <taxon>Eukaryota</taxon>
        <taxon>Fungi</taxon>
        <taxon>Dikarya</taxon>
        <taxon>Ascomycota</taxon>
        <taxon>Pezizomycotina</taxon>
        <taxon>Dothideomycetes</taxon>
        <taxon>Pleosporomycetidae</taxon>
        <taxon>Pleosporales</taxon>
        <taxon>Pleosporineae</taxon>
        <taxon>Pleosporaceae</taxon>
        <taxon>Bipolaris</taxon>
    </lineage>
</organism>
<gene>
    <name evidence="1" type="ORF">COCMIDRAFT_84167</name>
</gene>
<evidence type="ECO:0000313" key="2">
    <source>
        <dbReference type="Proteomes" id="UP000054032"/>
    </source>
</evidence>
<dbReference type="Proteomes" id="UP000054032">
    <property type="component" value="Unassembled WGS sequence"/>
</dbReference>
<dbReference type="HOGENOM" id="CLU_3001886_0_0_1"/>
<dbReference type="RefSeq" id="XP_007683900.1">
    <property type="nucleotide sequence ID" value="XM_007685710.1"/>
</dbReference>
<dbReference type="KEGG" id="bor:COCMIDRAFT_84167"/>
<accession>W6ZQ33</accession>
<feature type="non-terminal residue" evidence="1">
    <location>
        <position position="1"/>
    </location>
</feature>
<dbReference type="GeneID" id="19126409"/>
<protein>
    <submittedName>
        <fullName evidence="1">Uncharacterized protein</fullName>
    </submittedName>
</protein>
<name>W6ZQ33_COCMI</name>
<evidence type="ECO:0000313" key="1">
    <source>
        <dbReference type="EMBL" id="EUC49599.1"/>
    </source>
</evidence>
<proteinExistence type="predicted"/>
<keyword evidence="2" id="KW-1185">Reference proteome</keyword>
<sequence length="57" mass="6472">IVGAALTGTDDVGEWVERLEMPFLLELRATVYMSGANRASIRDSRYLECWCRSYGQD</sequence>
<reference evidence="1 2" key="1">
    <citation type="journal article" date="2013" name="PLoS Genet.">
        <title>Comparative genome structure, secondary metabolite, and effector coding capacity across Cochliobolus pathogens.</title>
        <authorList>
            <person name="Condon B.J."/>
            <person name="Leng Y."/>
            <person name="Wu D."/>
            <person name="Bushley K.E."/>
            <person name="Ohm R.A."/>
            <person name="Otillar R."/>
            <person name="Martin J."/>
            <person name="Schackwitz W."/>
            <person name="Grimwood J."/>
            <person name="MohdZainudin N."/>
            <person name="Xue C."/>
            <person name="Wang R."/>
            <person name="Manning V.A."/>
            <person name="Dhillon B."/>
            <person name="Tu Z.J."/>
            <person name="Steffenson B.J."/>
            <person name="Salamov A."/>
            <person name="Sun H."/>
            <person name="Lowry S."/>
            <person name="LaButti K."/>
            <person name="Han J."/>
            <person name="Copeland A."/>
            <person name="Lindquist E."/>
            <person name="Barry K."/>
            <person name="Schmutz J."/>
            <person name="Baker S.E."/>
            <person name="Ciuffetti L.M."/>
            <person name="Grigoriev I.V."/>
            <person name="Zhong S."/>
            <person name="Turgeon B.G."/>
        </authorList>
    </citation>
    <scope>NUCLEOTIDE SEQUENCE [LARGE SCALE GENOMIC DNA]</scope>
    <source>
        <strain evidence="1 2">ATCC 44560</strain>
    </source>
</reference>